<dbReference type="GO" id="GO:0008023">
    <property type="term" value="C:transcription elongation factor complex"/>
    <property type="evidence" value="ECO:0007669"/>
    <property type="project" value="InterPro"/>
</dbReference>
<feature type="compositionally biased region" description="Low complexity" evidence="1">
    <location>
        <begin position="461"/>
        <end position="476"/>
    </location>
</feature>
<feature type="compositionally biased region" description="Polar residues" evidence="1">
    <location>
        <begin position="621"/>
        <end position="642"/>
    </location>
</feature>
<organism evidence="3 4">
    <name type="scientific">Atractosteus spatula</name>
    <name type="common">Alligator gar</name>
    <name type="synonym">Lepisosteus spatula</name>
    <dbReference type="NCBI Taxonomy" id="7917"/>
    <lineage>
        <taxon>Eukaryota</taxon>
        <taxon>Metazoa</taxon>
        <taxon>Chordata</taxon>
        <taxon>Craniata</taxon>
        <taxon>Vertebrata</taxon>
        <taxon>Euteleostomi</taxon>
        <taxon>Actinopterygii</taxon>
        <taxon>Neopterygii</taxon>
        <taxon>Holostei</taxon>
        <taxon>Semionotiformes</taxon>
        <taxon>Lepisosteidae</taxon>
        <taxon>Atractosteus</taxon>
    </lineage>
</organism>
<evidence type="ECO:0000313" key="3">
    <source>
        <dbReference type="EMBL" id="MBN3314087.1"/>
    </source>
</evidence>
<feature type="compositionally biased region" description="Basic residues" evidence="1">
    <location>
        <begin position="956"/>
        <end position="979"/>
    </location>
</feature>
<evidence type="ECO:0000313" key="4">
    <source>
        <dbReference type="Proteomes" id="UP000736164"/>
    </source>
</evidence>
<evidence type="ECO:0000256" key="1">
    <source>
        <dbReference type="SAM" id="MobiDB-lite"/>
    </source>
</evidence>
<protein>
    <submittedName>
        <fullName evidence="3">ICE2 protein</fullName>
    </submittedName>
</protein>
<keyword evidence="4" id="KW-1185">Reference proteome</keyword>
<dbReference type="GO" id="GO:0042795">
    <property type="term" value="P:snRNA transcription by RNA polymerase II"/>
    <property type="evidence" value="ECO:0007669"/>
    <property type="project" value="TreeGrafter"/>
</dbReference>
<feature type="compositionally biased region" description="Basic and acidic residues" evidence="1">
    <location>
        <begin position="46"/>
        <end position="57"/>
    </location>
</feature>
<feature type="non-terminal residue" evidence="3">
    <location>
        <position position="986"/>
    </location>
</feature>
<feature type="non-terminal residue" evidence="3">
    <location>
        <position position="1"/>
    </location>
</feature>
<evidence type="ECO:0000259" key="2">
    <source>
        <dbReference type="Pfam" id="PF10505"/>
    </source>
</evidence>
<feature type="compositionally biased region" description="Polar residues" evidence="1">
    <location>
        <begin position="510"/>
        <end position="521"/>
    </location>
</feature>
<proteinExistence type="predicted"/>
<dbReference type="Pfam" id="PF10505">
    <property type="entry name" value="NARG2_C"/>
    <property type="match status" value="1"/>
</dbReference>
<feature type="region of interest" description="Disordered" evidence="1">
    <location>
        <begin position="906"/>
        <end position="986"/>
    </location>
</feature>
<sequence>MELNWDVAPKNGTTVFFSREVYDNYSLAPNIKELWGVALSPPVKAKEATKEQKHEANDLQPKSTSSVQEEKAPTSAPADTKDVFPEPKVPFPCLSGLTQVEQKMYIHMLTAKSKKLNPHEMKNFKRLQELVQIEVPEYMKFLQNAARICKDDYNSISEGAARYSEEYLRACSEKVKNYPEVYVIHEMTSMTGGKFSQELSLNFEKHLLSLGQVKMFKAKPLLNAKGIQMATDYESVAAEFPPEKKACIAHTDISSDSNAESLCMKYSPHVSMTSQALYTLLNNHGPDYSDSWELPLCVKKISGEGESVKKVVFIDSPLLKREITVREKNQIFHEESIHFLLKSGSLKQVSEVLLNNTTLDPVVPWTDRKPVSFDDMEVTFEADFTDLETFGESSSSSKMSNSKSTSKNLKATASCKTQEGSQSSDATKQLGKSSATASEDLKSPDSKLDFKEKSSKDDSWIDFQDSSTFDSSLDDTSISKESDEVDCKTMEPDASGTTAARSRSPVMHQKQASKANLFSSDADSDEERLVIDDPLARARSVKGGESLSLASTSAERPAQVPEPIPDTPRSPSPERGRENPASTGTKGIRRALKRPKAGVSKDCDQLGQILKMQCALLKPSSKPTQEPMSPQANTNSLPATAQSHARPLVKACVSSFLEASQRTAGGALAAPAAPHADCPQALPPQKRLLLGSLSAVEEDDQEYRAPQEGNLVYRLYSLGDMLLLVRSTIESALAKTKQGFSKVFPVYVLPKLEYQLSHGVEILTKSEACRLWVEKLLHSNTMFYIGHIDALTSKLFMMDEFLPDSNINAFVDFKPANMLNILHHLLNKIVGLQEGRYLLSHRAGEALVTISRACDGMKVTRATLNLHEAHSSPPRAPSSSVVPWVPVDSSRVLDFHVKQGRVPCTFPPRPAAKKQGHKVGVAKGNEPSAGAGTAVAMETKSSEPPAQPGQQPGGAAKKKKKNKGKRANRALKRRQKKLQQKAQGTT</sequence>
<dbReference type="GO" id="GO:0045945">
    <property type="term" value="P:positive regulation of transcription by RNA polymerase III"/>
    <property type="evidence" value="ECO:0007669"/>
    <property type="project" value="TreeGrafter"/>
</dbReference>
<comment type="caution">
    <text evidence="3">The sequence shown here is derived from an EMBL/GenBank/DDBJ whole genome shotgun (WGS) entry which is preliminary data.</text>
</comment>
<name>A0A8J7NIZ1_ATRSP</name>
<dbReference type="Proteomes" id="UP000736164">
    <property type="component" value="Unassembled WGS sequence"/>
</dbReference>
<feature type="region of interest" description="Disordered" evidence="1">
    <location>
        <begin position="620"/>
        <end position="642"/>
    </location>
</feature>
<dbReference type="AlphaFoldDB" id="A0A8J7NIZ1"/>
<gene>
    <name evidence="3" type="primary">Ice2</name>
    <name evidence="3" type="ORF">GTO95_0003646</name>
</gene>
<feature type="compositionally biased region" description="Basic residues" evidence="1">
    <location>
        <begin position="587"/>
        <end position="596"/>
    </location>
</feature>
<feature type="domain" description="Little elongation complex subunit 2 C-terminal" evidence="2">
    <location>
        <begin position="701"/>
        <end position="908"/>
    </location>
</feature>
<dbReference type="PANTHER" id="PTHR14633:SF3">
    <property type="entry name" value="LITTLE ELONGATION COMPLEX SUBUNIT 2"/>
    <property type="match status" value="1"/>
</dbReference>
<accession>A0A8J7NIZ1</accession>
<dbReference type="EMBL" id="JAAWVO010014276">
    <property type="protein sequence ID" value="MBN3314087.1"/>
    <property type="molecule type" value="Genomic_DNA"/>
</dbReference>
<feature type="region of interest" description="Disordered" evidence="1">
    <location>
        <begin position="46"/>
        <end position="84"/>
    </location>
</feature>
<reference evidence="3" key="1">
    <citation type="journal article" date="2021" name="Cell">
        <title>Tracing the genetic footprints of vertebrate landing in non-teleost ray-finned fishes.</title>
        <authorList>
            <person name="Bi X."/>
            <person name="Wang K."/>
            <person name="Yang L."/>
            <person name="Pan H."/>
            <person name="Jiang H."/>
            <person name="Wei Q."/>
            <person name="Fang M."/>
            <person name="Yu H."/>
            <person name="Zhu C."/>
            <person name="Cai Y."/>
            <person name="He Y."/>
            <person name="Gan X."/>
            <person name="Zeng H."/>
            <person name="Yu D."/>
            <person name="Zhu Y."/>
            <person name="Jiang H."/>
            <person name="Qiu Q."/>
            <person name="Yang H."/>
            <person name="Zhang Y.E."/>
            <person name="Wang W."/>
            <person name="Zhu M."/>
            <person name="He S."/>
            <person name="Zhang G."/>
        </authorList>
    </citation>
    <scope>NUCLEOTIDE SEQUENCE</scope>
    <source>
        <strain evidence="3">Allg_001</strain>
    </source>
</reference>
<dbReference type="InterPro" id="IPR019535">
    <property type="entry name" value="ICE2_C"/>
</dbReference>
<feature type="compositionally biased region" description="Basic and acidic residues" evidence="1">
    <location>
        <begin position="527"/>
        <end position="536"/>
    </location>
</feature>
<feature type="compositionally biased region" description="Low complexity" evidence="1">
    <location>
        <begin position="393"/>
        <end position="414"/>
    </location>
</feature>
<feature type="region of interest" description="Disordered" evidence="1">
    <location>
        <begin position="390"/>
        <end position="601"/>
    </location>
</feature>
<dbReference type="GO" id="GO:0042796">
    <property type="term" value="P:snRNA transcription by RNA polymerase III"/>
    <property type="evidence" value="ECO:0007669"/>
    <property type="project" value="TreeGrafter"/>
</dbReference>
<feature type="compositionally biased region" description="Basic and acidic residues" evidence="1">
    <location>
        <begin position="477"/>
        <end position="491"/>
    </location>
</feature>
<feature type="compositionally biased region" description="Polar residues" evidence="1">
    <location>
        <begin position="415"/>
        <end position="437"/>
    </location>
</feature>
<dbReference type="PANTHER" id="PTHR14633">
    <property type="entry name" value="LITTLE ELONGATION COMPLEX SUBUNIT 2"/>
    <property type="match status" value="1"/>
</dbReference>
<feature type="compositionally biased region" description="Basic and acidic residues" evidence="1">
    <location>
        <begin position="439"/>
        <end position="459"/>
    </location>
</feature>
<feature type="compositionally biased region" description="Pro residues" evidence="1">
    <location>
        <begin position="560"/>
        <end position="571"/>
    </location>
</feature>